<proteinExistence type="predicted"/>
<accession>A0A812BZ73</accession>
<organism evidence="1 2">
    <name type="scientific">Acanthosepion pharaonis</name>
    <name type="common">Pharaoh cuttlefish</name>
    <name type="synonym">Sepia pharaonis</name>
    <dbReference type="NCBI Taxonomy" id="158019"/>
    <lineage>
        <taxon>Eukaryota</taxon>
        <taxon>Metazoa</taxon>
        <taxon>Spiralia</taxon>
        <taxon>Lophotrochozoa</taxon>
        <taxon>Mollusca</taxon>
        <taxon>Cephalopoda</taxon>
        <taxon>Coleoidea</taxon>
        <taxon>Decapodiformes</taxon>
        <taxon>Sepiida</taxon>
        <taxon>Sepiina</taxon>
        <taxon>Sepiidae</taxon>
        <taxon>Acanthosepion</taxon>
    </lineage>
</organism>
<dbReference type="AlphaFoldDB" id="A0A812BZ73"/>
<comment type="caution">
    <text evidence="1">The sequence shown here is derived from an EMBL/GenBank/DDBJ whole genome shotgun (WGS) entry which is preliminary data.</text>
</comment>
<keyword evidence="2" id="KW-1185">Reference proteome</keyword>
<reference evidence="1" key="1">
    <citation type="submission" date="2021-01" db="EMBL/GenBank/DDBJ databases">
        <authorList>
            <person name="Li R."/>
            <person name="Bekaert M."/>
        </authorList>
    </citation>
    <scope>NUCLEOTIDE SEQUENCE</scope>
    <source>
        <strain evidence="1">Farmed</strain>
    </source>
</reference>
<name>A0A812BZ73_ACAPH</name>
<evidence type="ECO:0000313" key="2">
    <source>
        <dbReference type="Proteomes" id="UP000597762"/>
    </source>
</evidence>
<protein>
    <submittedName>
        <fullName evidence="1">Uncharacterized protein</fullName>
    </submittedName>
</protein>
<dbReference type="EMBL" id="CAHIKZ030000908">
    <property type="protein sequence ID" value="CAE1244636.1"/>
    <property type="molecule type" value="Genomic_DNA"/>
</dbReference>
<evidence type="ECO:0000313" key="1">
    <source>
        <dbReference type="EMBL" id="CAE1244636.1"/>
    </source>
</evidence>
<dbReference type="OrthoDB" id="7540217at2759"/>
<gene>
    <name evidence="1" type="ORF">SPHA_24385</name>
</gene>
<sequence length="183" mass="20979">MVIDIWRKWKACANKDEFTAKRKAHNVRSSAVKTDKFVASVKETVDNDGSQSYTKITSDMGCHKSTICRTIKKHIGYSFYRKSHCMLIMITSKKSRKVKAAALLNEHGSAGMLRLFSDEKNFIQDQMSNRQNDRWIRNDIEEVPVVKHTKFPSLALSPAMGTSCLRSSFKRAWESPLKSTRRC</sequence>
<dbReference type="Proteomes" id="UP000597762">
    <property type="component" value="Unassembled WGS sequence"/>
</dbReference>